<reference evidence="1 2" key="1">
    <citation type="submission" date="2018-05" db="EMBL/GenBank/DDBJ databases">
        <title>Genomic Encyclopedia of Archaeal and Bacterial Type Strains, Phase II (KMG-II): from individual species to whole genera.</title>
        <authorList>
            <person name="Goeker M."/>
        </authorList>
    </citation>
    <scope>NUCLEOTIDE SEQUENCE [LARGE SCALE GENOMIC DNA]</scope>
    <source>
        <strain evidence="1 2">DSM 19975</strain>
    </source>
</reference>
<dbReference type="AlphaFoldDB" id="A0A316H2M8"/>
<keyword evidence="2" id="KW-1185">Reference proteome</keyword>
<gene>
    <name evidence="1" type="ORF">LX99_04240</name>
</gene>
<dbReference type="RefSeq" id="WP_109609604.1">
    <property type="nucleotide sequence ID" value="NZ_QGHA01000011.1"/>
</dbReference>
<organism evidence="1 2">
    <name type="scientific">Mucilaginibacter oryzae</name>
    <dbReference type="NCBI Taxonomy" id="468058"/>
    <lineage>
        <taxon>Bacteria</taxon>
        <taxon>Pseudomonadati</taxon>
        <taxon>Bacteroidota</taxon>
        <taxon>Sphingobacteriia</taxon>
        <taxon>Sphingobacteriales</taxon>
        <taxon>Sphingobacteriaceae</taxon>
        <taxon>Mucilaginibacter</taxon>
    </lineage>
</organism>
<sequence length="394" mass="44985">METEGLITSTGIYVQLAEMTRCHDSVVSQSQSRSEKIQVLCSEARNTWASTAFSDIKAEALCRYFSYQAKSITAIFDLVDQQRAKTDDGKKLLLALHKELLLLLDHLVNYFEAYVDINIDAPYAFKERLVREVSSKIHSIYAWSDKVAGAQKSMAAAVLSYLQYFESSGKQTVFNFGELLFFVKFVNRLHHALQACTDADIGSFFADQLLKLGFNHYAVFEYFQSVIRQRLKGKSPEKKKSSIDTELRLLAYDGDQGGLRYDYRWPRLGDMLTDWLLEEQKKLEKESQPLLTACKNNRIHVTLSVSQLAGLAKYFVKEKVFGDQAVNHVFAFFTNSFSSKRQEVFSQGNFIKEYYSISQVTAAELRDLLLRMVARINRDFFPAVAAAGLLILFR</sequence>
<accession>A0A316H2M8</accession>
<evidence type="ECO:0000313" key="1">
    <source>
        <dbReference type="EMBL" id="PWK72910.1"/>
    </source>
</evidence>
<dbReference type="Proteomes" id="UP000245678">
    <property type="component" value="Unassembled WGS sequence"/>
</dbReference>
<comment type="caution">
    <text evidence="1">The sequence shown here is derived from an EMBL/GenBank/DDBJ whole genome shotgun (WGS) entry which is preliminary data.</text>
</comment>
<protein>
    <submittedName>
        <fullName evidence="1">Uncharacterized protein</fullName>
    </submittedName>
</protein>
<proteinExistence type="predicted"/>
<dbReference type="EMBL" id="QGHA01000011">
    <property type="protein sequence ID" value="PWK72910.1"/>
    <property type="molecule type" value="Genomic_DNA"/>
</dbReference>
<evidence type="ECO:0000313" key="2">
    <source>
        <dbReference type="Proteomes" id="UP000245678"/>
    </source>
</evidence>
<name>A0A316H2M8_9SPHI</name>